<name>A0ABS6KAS0_9FIRM</name>
<evidence type="ECO:0008006" key="3">
    <source>
        <dbReference type="Google" id="ProtNLM"/>
    </source>
</evidence>
<sequence length="596" mass="69734">MPLYEGRHNASNKIQISQDAKNSIVMGEKNCVCRMAEDILGADGAVALDGWYGVDFAGILAELKEMCTEVEFIPVQSIYLPIEMIRDYKKEYITEDPSFGYCNMEGRISDLMDPEKIQDLKTRLGKGVVVYGYGAAIPELYDYYARTYYFDMTRQPLLWSMWDGKLIPFALDQPDPQYDWKEYYYCDYYLLHFQKHFMIEKMDCYVEAIKKEELKILPKAAYDEVIRTMLKYPVKEVEIYQPGPWGAYRYKDFWDIPGLECNAWNELAGPELSILIDVDREEQLNLPFVNLMQYPDKLLGRYLSETYPHLFPLDAWLDDGYFPDKQPAERISMPIHTHPSTDYVKTNFNEPIGRYETYYIAEAYEGANTWMGFYNDADLEEWEAKCRKSNNQEVIEDWKEYVCNWESNVGDLYLIPPGTDHGHGGNQMVLELDTCPSIAGTEYSFFSYDFARNSWDDKTKTMTGNPLKMQLDHSFRVSKYRREDYVDKKLRAKPSVIKWTREYYIDRYSSVPEMPFEIERIHYQNKGEYDTEGKYCHIITLTAGKNAKIYSKKNPEYSTQINLYQAAVIPADFGEYVIESEGDGQHTATLVRWKKG</sequence>
<reference evidence="1 2" key="1">
    <citation type="submission" date="2021-06" db="EMBL/GenBank/DDBJ databases">
        <title>Description of novel taxa of the family Lachnospiraceae.</title>
        <authorList>
            <person name="Chaplin A.V."/>
            <person name="Sokolova S.R."/>
            <person name="Pikina A.P."/>
            <person name="Korzhanova M."/>
            <person name="Belova V."/>
            <person name="Korostin D."/>
            <person name="Efimov B.A."/>
        </authorList>
    </citation>
    <scope>NUCLEOTIDE SEQUENCE [LARGE SCALE GENOMIC DNA]</scope>
    <source>
        <strain evidence="1 2">ASD4241</strain>
    </source>
</reference>
<dbReference type="SUPFAM" id="SSF51182">
    <property type="entry name" value="RmlC-like cupins"/>
    <property type="match status" value="1"/>
</dbReference>
<dbReference type="InterPro" id="IPR011051">
    <property type="entry name" value="RmlC_Cupin_sf"/>
</dbReference>
<organism evidence="1 2">
    <name type="scientific">Diplocloster modestus</name>
    <dbReference type="NCBI Taxonomy" id="2850322"/>
    <lineage>
        <taxon>Bacteria</taxon>
        <taxon>Bacillati</taxon>
        <taxon>Bacillota</taxon>
        <taxon>Clostridia</taxon>
        <taxon>Lachnospirales</taxon>
        <taxon>Lachnospiraceae</taxon>
        <taxon>Diplocloster</taxon>
    </lineage>
</organism>
<protein>
    <recommendedName>
        <fullName evidence="3">Mannose-6-phosphate isomerase</fullName>
    </recommendedName>
</protein>
<gene>
    <name evidence="1" type="ORF">KTH90_16560</name>
</gene>
<keyword evidence="2" id="KW-1185">Reference proteome</keyword>
<evidence type="ECO:0000313" key="2">
    <source>
        <dbReference type="Proteomes" id="UP001314681"/>
    </source>
</evidence>
<dbReference type="RefSeq" id="WP_158351419.1">
    <property type="nucleotide sequence ID" value="NZ_JAHQCX010000012.1"/>
</dbReference>
<accession>A0ABS6KAS0</accession>
<dbReference type="InterPro" id="IPR014710">
    <property type="entry name" value="RmlC-like_jellyroll"/>
</dbReference>
<proteinExistence type="predicted"/>
<dbReference type="Proteomes" id="UP001314681">
    <property type="component" value="Unassembled WGS sequence"/>
</dbReference>
<dbReference type="Gene3D" id="2.60.120.10">
    <property type="entry name" value="Jelly Rolls"/>
    <property type="match status" value="1"/>
</dbReference>
<comment type="caution">
    <text evidence="1">The sequence shown here is derived from an EMBL/GenBank/DDBJ whole genome shotgun (WGS) entry which is preliminary data.</text>
</comment>
<dbReference type="EMBL" id="JAHQCX010000012">
    <property type="protein sequence ID" value="MBU9727623.1"/>
    <property type="molecule type" value="Genomic_DNA"/>
</dbReference>
<evidence type="ECO:0000313" key="1">
    <source>
        <dbReference type="EMBL" id="MBU9727623.1"/>
    </source>
</evidence>